<evidence type="ECO:0000256" key="1">
    <source>
        <dbReference type="ARBA" id="ARBA00010688"/>
    </source>
</evidence>
<evidence type="ECO:0000256" key="5">
    <source>
        <dbReference type="ARBA" id="ARBA00022840"/>
    </source>
</evidence>
<evidence type="ECO:0000256" key="2">
    <source>
        <dbReference type="ARBA" id="ARBA00022679"/>
    </source>
</evidence>
<name>A0A177N7H1_9GAMM</name>
<keyword evidence="2" id="KW-0808">Transferase</keyword>
<sequence>MPADSITIFGEALFDCFPDDSRILGGAPFNVAWHLQGLGAEPLFVSRIGRDAAGAELLAAMQNHGMRQNGVETDTARPTGSVAVSIDNGQPSYHILEAQAYDYIAATELPAGSELGLLYHGSLALRHDVSRATFEQIKRQWRGPVFFDVNLRAPWWDADAVHQWMSAADWLKLNDEELALLLPEEHAIDSKLQLLQQRYDLQGVVVTRGEHGALALTQTGEFAAVQPAASNEVVDTVGAGDAFAAVVLLGIDRGWPLRLTLARAQDFASAIVGRRGATVRDPEFYRQFSAAWSLIG</sequence>
<evidence type="ECO:0000256" key="3">
    <source>
        <dbReference type="ARBA" id="ARBA00022741"/>
    </source>
</evidence>
<gene>
    <name evidence="7" type="ORF">A1507_16070</name>
</gene>
<evidence type="ECO:0000313" key="8">
    <source>
        <dbReference type="Proteomes" id="UP000077857"/>
    </source>
</evidence>
<protein>
    <submittedName>
        <fullName evidence="7">Carbohydrate kinase</fullName>
    </submittedName>
</protein>
<dbReference type="InterPro" id="IPR029056">
    <property type="entry name" value="Ribokinase-like"/>
</dbReference>
<accession>A0A177N7H1</accession>
<dbReference type="Proteomes" id="UP000077857">
    <property type="component" value="Unassembled WGS sequence"/>
</dbReference>
<dbReference type="EMBL" id="LUUJ01000095">
    <property type="protein sequence ID" value="OAI13805.1"/>
    <property type="molecule type" value="Genomic_DNA"/>
</dbReference>
<keyword evidence="3" id="KW-0547">Nucleotide-binding</keyword>
<keyword evidence="4 7" id="KW-0418">Kinase</keyword>
<dbReference type="PANTHER" id="PTHR43085">
    <property type="entry name" value="HEXOKINASE FAMILY MEMBER"/>
    <property type="match status" value="1"/>
</dbReference>
<dbReference type="Gene3D" id="3.40.1190.20">
    <property type="match status" value="1"/>
</dbReference>
<dbReference type="AlphaFoldDB" id="A0A177N7H1"/>
<dbReference type="OrthoDB" id="9779730at2"/>
<dbReference type="SUPFAM" id="SSF53613">
    <property type="entry name" value="Ribokinase-like"/>
    <property type="match status" value="1"/>
</dbReference>
<dbReference type="InterPro" id="IPR050306">
    <property type="entry name" value="PfkB_Carbo_kinase"/>
</dbReference>
<evidence type="ECO:0000259" key="6">
    <source>
        <dbReference type="Pfam" id="PF00294"/>
    </source>
</evidence>
<proteinExistence type="inferred from homology"/>
<reference evidence="7 8" key="1">
    <citation type="submission" date="2016-03" db="EMBL/GenBank/DDBJ databases">
        <authorList>
            <person name="Ploux O."/>
        </authorList>
    </citation>
    <scope>NUCLEOTIDE SEQUENCE [LARGE SCALE GENOMIC DNA]</scope>
    <source>
        <strain evidence="7 8">R-45378</strain>
    </source>
</reference>
<comment type="similarity">
    <text evidence="1">Belongs to the carbohydrate kinase PfkB family.</text>
</comment>
<dbReference type="InterPro" id="IPR011611">
    <property type="entry name" value="PfkB_dom"/>
</dbReference>
<dbReference type="RefSeq" id="WP_064041251.1">
    <property type="nucleotide sequence ID" value="NZ_LUUJ01000095.1"/>
</dbReference>
<dbReference type="GO" id="GO:0016301">
    <property type="term" value="F:kinase activity"/>
    <property type="evidence" value="ECO:0007669"/>
    <property type="project" value="UniProtKB-KW"/>
</dbReference>
<evidence type="ECO:0000313" key="7">
    <source>
        <dbReference type="EMBL" id="OAI13805.1"/>
    </source>
</evidence>
<organism evidence="7 8">
    <name type="scientific">Methylomonas koyamae</name>
    <dbReference type="NCBI Taxonomy" id="702114"/>
    <lineage>
        <taxon>Bacteria</taxon>
        <taxon>Pseudomonadati</taxon>
        <taxon>Pseudomonadota</taxon>
        <taxon>Gammaproteobacteria</taxon>
        <taxon>Methylococcales</taxon>
        <taxon>Methylococcaceae</taxon>
        <taxon>Methylomonas</taxon>
    </lineage>
</organism>
<dbReference type="Pfam" id="PF00294">
    <property type="entry name" value="PfkB"/>
    <property type="match status" value="1"/>
</dbReference>
<dbReference type="GO" id="GO:0005524">
    <property type="term" value="F:ATP binding"/>
    <property type="evidence" value="ECO:0007669"/>
    <property type="project" value="UniProtKB-KW"/>
</dbReference>
<feature type="domain" description="Carbohydrate kinase PfkB" evidence="6">
    <location>
        <begin position="22"/>
        <end position="279"/>
    </location>
</feature>
<evidence type="ECO:0000256" key="4">
    <source>
        <dbReference type="ARBA" id="ARBA00022777"/>
    </source>
</evidence>
<keyword evidence="5" id="KW-0067">ATP-binding</keyword>
<dbReference type="PANTHER" id="PTHR43085:SF1">
    <property type="entry name" value="PSEUDOURIDINE KINASE-RELATED"/>
    <property type="match status" value="1"/>
</dbReference>
<comment type="caution">
    <text evidence="7">The sequence shown here is derived from an EMBL/GenBank/DDBJ whole genome shotgun (WGS) entry which is preliminary data.</text>
</comment>